<gene>
    <name evidence="5" type="ordered locus">Mpal_0958</name>
</gene>
<dbReference type="HOGENOM" id="CLU_196480_1_0_2"/>
<evidence type="ECO:0000313" key="6">
    <source>
        <dbReference type="Proteomes" id="UP000002457"/>
    </source>
</evidence>
<dbReference type="Gene3D" id="2.20.28.40">
    <property type="entry name" value="H/ACA ribonucleoprotein complex, subunit Nop10"/>
    <property type="match status" value="1"/>
</dbReference>
<dbReference type="InterPro" id="IPR007264">
    <property type="entry name" value="H/ACA_rnp_Nop10"/>
</dbReference>
<dbReference type="SUPFAM" id="SSF144210">
    <property type="entry name" value="Nop10-like SnoRNP"/>
    <property type="match status" value="1"/>
</dbReference>
<dbReference type="GeneID" id="32154892"/>
<dbReference type="AlphaFoldDB" id="B8GGQ5"/>
<dbReference type="GO" id="GO:0001522">
    <property type="term" value="P:pseudouridine synthesis"/>
    <property type="evidence" value="ECO:0007669"/>
    <property type="project" value="InterPro"/>
</dbReference>
<sequence length="49" mass="5725">MKGRIRRCSADHTYTLAAQCPVCKEPTETAHPARYSPEDRYGLYRRLVR</sequence>
<dbReference type="GO" id="GO:0030515">
    <property type="term" value="F:snoRNA binding"/>
    <property type="evidence" value="ECO:0007669"/>
    <property type="project" value="InterPro"/>
</dbReference>
<evidence type="ECO:0000256" key="1">
    <source>
        <dbReference type="ARBA" id="ARBA00009462"/>
    </source>
</evidence>
<dbReference type="OrthoDB" id="7259at2157"/>
<reference evidence="5 6" key="1">
    <citation type="journal article" date="2015" name="Genome Announc.">
        <title>Complete Genome Sequence of Methanosphaerula palustris E1-9CT, a Hydrogenotrophic Methanogen Isolated from a Minerotrophic Fen Peatland.</title>
        <authorList>
            <person name="Cadillo-Quiroz H."/>
            <person name="Browne P."/>
            <person name="Kyrpides N."/>
            <person name="Woyke T."/>
            <person name="Goodwin L."/>
            <person name="Detter C."/>
            <person name="Yavitt J.B."/>
            <person name="Zinder S.H."/>
        </authorList>
    </citation>
    <scope>NUCLEOTIDE SEQUENCE [LARGE SCALE GENOMIC DNA]</scope>
    <source>
        <strain evidence="6">ATCC BAA-1556 / DSM 19958 / E1-9c</strain>
    </source>
</reference>
<keyword evidence="4" id="KW-0687">Ribonucleoprotein</keyword>
<comment type="similarity">
    <text evidence="1">Belongs to the NOP10 family.</text>
</comment>
<dbReference type="EMBL" id="CP001338">
    <property type="protein sequence ID" value="ACL16310.1"/>
    <property type="molecule type" value="Genomic_DNA"/>
</dbReference>
<dbReference type="eggNOG" id="arCOG00906">
    <property type="taxonomic scope" value="Archaea"/>
</dbReference>
<dbReference type="STRING" id="521011.Mpal_0958"/>
<dbReference type="Proteomes" id="UP000002457">
    <property type="component" value="Chromosome"/>
</dbReference>
<protein>
    <submittedName>
        <fullName evidence="5">RNA-binding protein Nop10p</fullName>
    </submittedName>
</protein>
<keyword evidence="6" id="KW-1185">Reference proteome</keyword>
<proteinExistence type="inferred from homology"/>
<evidence type="ECO:0000256" key="4">
    <source>
        <dbReference type="ARBA" id="ARBA00023274"/>
    </source>
</evidence>
<dbReference type="RefSeq" id="WP_012617629.1">
    <property type="nucleotide sequence ID" value="NC_011832.1"/>
</dbReference>
<dbReference type="GO" id="GO:1990904">
    <property type="term" value="C:ribonucleoprotein complex"/>
    <property type="evidence" value="ECO:0007669"/>
    <property type="project" value="UniProtKB-KW"/>
</dbReference>
<dbReference type="GO" id="GO:0006364">
    <property type="term" value="P:rRNA processing"/>
    <property type="evidence" value="ECO:0007669"/>
    <property type="project" value="UniProtKB-KW"/>
</dbReference>
<dbReference type="NCBIfam" id="NF009623">
    <property type="entry name" value="PRK13130.1"/>
    <property type="match status" value="1"/>
</dbReference>
<dbReference type="KEGG" id="mpl:Mpal_0958"/>
<evidence type="ECO:0000256" key="2">
    <source>
        <dbReference type="ARBA" id="ARBA00022517"/>
    </source>
</evidence>
<dbReference type="InterPro" id="IPR036756">
    <property type="entry name" value="H/ACA_rnp_Nop10_sf"/>
</dbReference>
<accession>B8GGQ5</accession>
<name>B8GGQ5_METPE</name>
<evidence type="ECO:0000313" key="5">
    <source>
        <dbReference type="EMBL" id="ACL16310.1"/>
    </source>
</evidence>
<evidence type="ECO:0000256" key="3">
    <source>
        <dbReference type="ARBA" id="ARBA00022552"/>
    </source>
</evidence>
<dbReference type="Pfam" id="PF04135">
    <property type="entry name" value="Nop10p"/>
    <property type="match status" value="1"/>
</dbReference>
<organism evidence="5 6">
    <name type="scientific">Methanosphaerula palustris (strain ATCC BAA-1556 / DSM 19958 / E1-9c)</name>
    <dbReference type="NCBI Taxonomy" id="521011"/>
    <lineage>
        <taxon>Archaea</taxon>
        <taxon>Methanobacteriati</taxon>
        <taxon>Methanobacteriota</taxon>
        <taxon>Stenosarchaea group</taxon>
        <taxon>Methanomicrobia</taxon>
        <taxon>Methanomicrobiales</taxon>
        <taxon>Methanoregulaceae</taxon>
        <taxon>Methanosphaerula</taxon>
    </lineage>
</organism>
<keyword evidence="2" id="KW-0690">Ribosome biogenesis</keyword>
<keyword evidence="3" id="KW-0698">rRNA processing</keyword>